<dbReference type="RefSeq" id="WP_277830588.1">
    <property type="nucleotide sequence ID" value="NZ_JAAIVF010000001.1"/>
</dbReference>
<name>A0A9X4M1T9_9ACTN</name>
<dbReference type="Pfam" id="PF01738">
    <property type="entry name" value="DLH"/>
    <property type="match status" value="1"/>
</dbReference>
<dbReference type="AlphaFoldDB" id="A0A9X4M1T9"/>
<organism evidence="2 3">
    <name type="scientific">Speluncibacter jeojiensis</name>
    <dbReference type="NCBI Taxonomy" id="2710754"/>
    <lineage>
        <taxon>Bacteria</taxon>
        <taxon>Bacillati</taxon>
        <taxon>Actinomycetota</taxon>
        <taxon>Actinomycetes</taxon>
        <taxon>Mycobacteriales</taxon>
        <taxon>Speluncibacteraceae</taxon>
        <taxon>Speluncibacter</taxon>
    </lineage>
</organism>
<gene>
    <name evidence="2" type="ORF">NVS88_17930</name>
</gene>
<protein>
    <submittedName>
        <fullName evidence="2">Dienelactone hydrolase family protein</fullName>
    </submittedName>
</protein>
<dbReference type="InterPro" id="IPR002925">
    <property type="entry name" value="Dienelactn_hydro"/>
</dbReference>
<proteinExistence type="predicted"/>
<keyword evidence="3" id="KW-1185">Reference proteome</keyword>
<evidence type="ECO:0000313" key="3">
    <source>
        <dbReference type="Proteomes" id="UP001152755"/>
    </source>
</evidence>
<dbReference type="Proteomes" id="UP001152755">
    <property type="component" value="Unassembled WGS sequence"/>
</dbReference>
<dbReference type="GO" id="GO:0016787">
    <property type="term" value="F:hydrolase activity"/>
    <property type="evidence" value="ECO:0007669"/>
    <property type="project" value="UniProtKB-KW"/>
</dbReference>
<comment type="caution">
    <text evidence="2">The sequence shown here is derived from an EMBL/GenBank/DDBJ whole genome shotgun (WGS) entry which is preliminary data.</text>
</comment>
<evidence type="ECO:0000259" key="1">
    <source>
        <dbReference type="Pfam" id="PF01738"/>
    </source>
</evidence>
<dbReference type="SUPFAM" id="SSF53474">
    <property type="entry name" value="alpha/beta-Hydrolases"/>
    <property type="match status" value="1"/>
</dbReference>
<keyword evidence="2" id="KW-0378">Hydrolase</keyword>
<dbReference type="PANTHER" id="PTHR46623:SF6">
    <property type="entry name" value="ALPHA_BETA-HYDROLASES SUPERFAMILY PROTEIN"/>
    <property type="match status" value="1"/>
</dbReference>
<accession>A0A9X4M1T9</accession>
<dbReference type="EMBL" id="JANRHA010000013">
    <property type="protein sequence ID" value="MDG3016438.1"/>
    <property type="molecule type" value="Genomic_DNA"/>
</dbReference>
<sequence>MTIERTEHEGTPLTFSRPTGDIRAGIVVIQEAWGITRHLAGLTGPLAAEGYLAVAPHLYHRQGDPVVEDHDFQRARPLLQGLTGSGISADVNAAIDYVHAQGVRQVGIVGFCMGGTIALWAAASAHVDAAVTFYGSGIAKSRWRGIPSGLELAAKVRVPWLGLYGDLDKSIPIDQVEELRTALEPVNAPTQIVRYADAGHAFATDPDSPRHVADAAEDAWIRTREFFADHLRA</sequence>
<dbReference type="Gene3D" id="3.40.50.1820">
    <property type="entry name" value="alpha/beta hydrolase"/>
    <property type="match status" value="1"/>
</dbReference>
<dbReference type="PANTHER" id="PTHR46623">
    <property type="entry name" value="CARBOXYMETHYLENEBUTENOLIDASE-RELATED"/>
    <property type="match status" value="1"/>
</dbReference>
<dbReference type="InterPro" id="IPR051049">
    <property type="entry name" value="Dienelactone_hydrolase-like"/>
</dbReference>
<feature type="domain" description="Dienelactone hydrolase" evidence="1">
    <location>
        <begin position="23"/>
        <end position="230"/>
    </location>
</feature>
<reference evidence="2" key="1">
    <citation type="submission" date="2022-08" db="EMBL/GenBank/DDBJ databases">
        <title>Genome analysis of Corynebacteriales strain.</title>
        <authorList>
            <person name="Lee S.D."/>
        </authorList>
    </citation>
    <scope>NUCLEOTIDE SEQUENCE</scope>
    <source>
        <strain evidence="2">D3-21</strain>
    </source>
</reference>
<evidence type="ECO:0000313" key="2">
    <source>
        <dbReference type="EMBL" id="MDG3016438.1"/>
    </source>
</evidence>
<dbReference type="InterPro" id="IPR029058">
    <property type="entry name" value="AB_hydrolase_fold"/>
</dbReference>